<feature type="region of interest" description="Disordered" evidence="1">
    <location>
        <begin position="1"/>
        <end position="59"/>
    </location>
</feature>
<name>E0URB8_SULAO</name>
<keyword evidence="2" id="KW-0282">Flagellum</keyword>
<keyword evidence="2" id="KW-0966">Cell projection</keyword>
<sequence length="133" mass="14875">MDGIANVARQQQSQVGSAEVQGRAQEQSQQVQQSTQTRTKQSDVVKEIQESAVDNTKRMDSKESVEDLVKQLNDALAPLNTNIKFGVDRNDIFYVAAIDVKTDKMIRRFPAEQAQDFLPKMQEVSGILFDSKG</sequence>
<dbReference type="AlphaFoldDB" id="E0URB8"/>
<keyword evidence="2" id="KW-0969">Cilium</keyword>
<dbReference type="EMBL" id="CP002205">
    <property type="protein sequence ID" value="ADN08928.1"/>
    <property type="molecule type" value="Genomic_DNA"/>
</dbReference>
<proteinExistence type="predicted"/>
<dbReference type="STRING" id="563040.Saut_0879"/>
<dbReference type="PANTHER" id="PTHR37166:SF1">
    <property type="entry name" value="PROTEIN FLAG"/>
    <property type="match status" value="1"/>
</dbReference>
<dbReference type="KEGG" id="sua:Saut_0879"/>
<dbReference type="RefSeq" id="WP_013326684.1">
    <property type="nucleotide sequence ID" value="NC_014506.1"/>
</dbReference>
<gene>
    <name evidence="2" type="ordered locus">Saut_0879</name>
</gene>
<dbReference type="Gene3D" id="3.30.160.170">
    <property type="entry name" value="FlaG-like"/>
    <property type="match status" value="1"/>
</dbReference>
<dbReference type="OrthoDB" id="5373092at2"/>
<organism evidence="2 3">
    <name type="scientific">Sulfurimonas autotrophica (strain ATCC BAA-671 / DSM 16294 / JCM 11897 / OK10)</name>
    <dbReference type="NCBI Taxonomy" id="563040"/>
    <lineage>
        <taxon>Bacteria</taxon>
        <taxon>Pseudomonadati</taxon>
        <taxon>Campylobacterota</taxon>
        <taxon>Epsilonproteobacteria</taxon>
        <taxon>Campylobacterales</taxon>
        <taxon>Sulfurimonadaceae</taxon>
        <taxon>Sulfurimonas</taxon>
    </lineage>
</organism>
<dbReference type="HOGENOM" id="CLU_1980451_0_0_7"/>
<feature type="compositionally biased region" description="Basic and acidic residues" evidence="1">
    <location>
        <begin position="40"/>
        <end position="59"/>
    </location>
</feature>
<dbReference type="eggNOG" id="COG1334">
    <property type="taxonomic scope" value="Bacteria"/>
</dbReference>
<evidence type="ECO:0000313" key="2">
    <source>
        <dbReference type="EMBL" id="ADN08928.1"/>
    </source>
</evidence>
<dbReference type="SUPFAM" id="SSF160214">
    <property type="entry name" value="FlaG-like"/>
    <property type="match status" value="1"/>
</dbReference>
<dbReference type="PANTHER" id="PTHR37166">
    <property type="entry name" value="PROTEIN FLAG"/>
    <property type="match status" value="1"/>
</dbReference>
<dbReference type="InterPro" id="IPR005186">
    <property type="entry name" value="FlaG"/>
</dbReference>
<keyword evidence="3" id="KW-1185">Reference proteome</keyword>
<evidence type="ECO:0000313" key="3">
    <source>
        <dbReference type="Proteomes" id="UP000007803"/>
    </source>
</evidence>
<reference evidence="3" key="1">
    <citation type="journal article" date="2010" name="Stand. Genomic Sci.">
        <title>Complete genome sequence of Sulfurimonas autotrophica type strain (OK10).</title>
        <authorList>
            <person name="Sikorski J."/>
            <person name="Munk C."/>
            <person name="Lapidus A."/>
            <person name="Djao O."/>
            <person name="Lucas S."/>
            <person name="Glavina Del Rio T."/>
            <person name="Nolan M."/>
            <person name="Tice H."/>
            <person name="Han C."/>
            <person name="Cheng J."/>
            <person name="Tapia R."/>
            <person name="Goodwin L."/>
            <person name="Pitluck S."/>
            <person name="Liolios K."/>
            <person name="Ivanova N."/>
            <person name="Mavromatis K."/>
            <person name="Mikhailova N."/>
            <person name="Pati A."/>
            <person name="Sims D."/>
            <person name="Meincke L."/>
            <person name="Brettin T."/>
            <person name="Detter J."/>
            <person name="Chen A."/>
            <person name="Palaniappan K."/>
            <person name="Land M."/>
            <person name="Hauser L."/>
            <person name="Chang Y."/>
            <person name="Jeffries C."/>
            <person name="Rohde M."/>
            <person name="Lang E."/>
            <person name="Spring S."/>
            <person name="Goker M."/>
            <person name="Woyke T."/>
            <person name="Bristow J."/>
            <person name="Eisen J."/>
            <person name="Markowitz V."/>
            <person name="Hugenholtz P."/>
            <person name="Kyrpides N."/>
            <person name="Klenk H."/>
        </authorList>
    </citation>
    <scope>NUCLEOTIDE SEQUENCE [LARGE SCALE GENOMIC DNA]</scope>
    <source>
        <strain evidence="3">ATCC BAA-671 / DSM 16294 / JCM 11897 / OK10</strain>
    </source>
</reference>
<protein>
    <submittedName>
        <fullName evidence="2">Flagellar protein FlaG protein</fullName>
    </submittedName>
</protein>
<dbReference type="Pfam" id="PF03646">
    <property type="entry name" value="FlaG"/>
    <property type="match status" value="1"/>
</dbReference>
<dbReference type="InterPro" id="IPR035924">
    <property type="entry name" value="FlaG-like_sf"/>
</dbReference>
<evidence type="ECO:0000256" key="1">
    <source>
        <dbReference type="SAM" id="MobiDB-lite"/>
    </source>
</evidence>
<accession>E0URB8</accession>
<feature type="compositionally biased region" description="Low complexity" evidence="1">
    <location>
        <begin position="25"/>
        <end position="39"/>
    </location>
</feature>
<dbReference type="Proteomes" id="UP000007803">
    <property type="component" value="Chromosome"/>
</dbReference>